<keyword evidence="5" id="KW-1185">Reference proteome</keyword>
<comment type="caution">
    <text evidence="4">The sequence shown here is derived from an EMBL/GenBank/DDBJ whole genome shotgun (WGS) entry which is preliminary data.</text>
</comment>
<gene>
    <name evidence="4" type="ORF">BCR44DRAFT_61171</name>
</gene>
<dbReference type="Proteomes" id="UP000193411">
    <property type="component" value="Unassembled WGS sequence"/>
</dbReference>
<sequence length="620" mass="66968">MALVDAATLGTDGAGGDLGGGADTWGVSADDRAHWTRAIQLACVHHAFHAGAWDEAMAGFRDLCVPVAEVVKYFPFASGDTGGIDDGAGATAPGDEAKQVPAEARRALIRFLTERRAILNRLRNPPANANPAALASLPGGGASVFAGLGGPGGAPKRSTLPRVAAVASSSASTLSALARDVISAMSDAMTPDEMDAEARVVDMALVRTYLLAEKSDTMLGSLLRIKNECPVEETANLLLDKGKIGLAVDFYFAKGSHERALELLMRKATESATDSTHSGPRALVSYLYKLETMPDQLPLIFKYLGFLFQENEQIAMEFVQDCRIEPARIVPFLRTISPRHVITYLEYLIFKLHNSEAEFHEEYARNLIELASREAQLGQDIAGVIDVSSSSDEDEDEDEEGNEEPSAKSIASSTDSSRDKSMVKLLAFLRASTVYDPNRILGMLPDKGMFEARLVLHERVGNVRDVLELLVKDMQDVDRAIQLVKEHKAYHTDLVHLCMQSDTCSSSTILDLLTQFVDHLAPLSVVEIVSDLDPLASEALPILARVFASTLAEAHQSAVVKNLAQRENEVAKIKLTGLQIRSVTVEERTLCGVCGKRVGNSAIVTWKGADGVVHFACASR</sequence>
<accession>A0A1Y2HLD6</accession>
<feature type="domain" description="Vacuolar sorting protein 39/Transforming growth factor beta receptor-associated" evidence="2">
    <location>
        <begin position="201"/>
        <end position="304"/>
    </location>
</feature>
<dbReference type="GO" id="GO:0005737">
    <property type="term" value="C:cytoplasm"/>
    <property type="evidence" value="ECO:0007669"/>
    <property type="project" value="TreeGrafter"/>
</dbReference>
<proteinExistence type="predicted"/>
<dbReference type="PANTHER" id="PTHR12894:SF27">
    <property type="entry name" value="TRANSFORMING GROWTH FACTOR-BETA RECEPTOR-ASSOCIATED PROTEIN 1"/>
    <property type="match status" value="1"/>
</dbReference>
<dbReference type="InterPro" id="IPR032914">
    <property type="entry name" value="Vam6/VPS39/TRAP1"/>
</dbReference>
<evidence type="ECO:0000259" key="2">
    <source>
        <dbReference type="Pfam" id="PF10366"/>
    </source>
</evidence>
<dbReference type="GO" id="GO:0006914">
    <property type="term" value="P:autophagy"/>
    <property type="evidence" value="ECO:0007669"/>
    <property type="project" value="TreeGrafter"/>
</dbReference>
<dbReference type="PANTHER" id="PTHR12894">
    <property type="entry name" value="CNH DOMAIN CONTAINING"/>
    <property type="match status" value="1"/>
</dbReference>
<dbReference type="STRING" id="765915.A0A1Y2HLD6"/>
<feature type="region of interest" description="Disordered" evidence="1">
    <location>
        <begin position="388"/>
        <end position="415"/>
    </location>
</feature>
<dbReference type="Pfam" id="PF23556">
    <property type="entry name" value="TPR_Vps41"/>
    <property type="match status" value="1"/>
</dbReference>
<dbReference type="InterPro" id="IPR019452">
    <property type="entry name" value="VPS39/TGF_beta_rcpt-assoc_1"/>
</dbReference>
<dbReference type="OrthoDB" id="5325112at2759"/>
<feature type="domain" description="Vacuolar sorting protein 39/Transforming growth factor beta receptor-associated zinc finger" evidence="3">
    <location>
        <begin position="581"/>
        <end position="619"/>
    </location>
</feature>
<name>A0A1Y2HLD6_9FUNG</name>
<dbReference type="EMBL" id="MCFL01000032">
    <property type="protein sequence ID" value="ORZ33912.1"/>
    <property type="molecule type" value="Genomic_DNA"/>
</dbReference>
<organism evidence="4 5">
    <name type="scientific">Catenaria anguillulae PL171</name>
    <dbReference type="NCBI Taxonomy" id="765915"/>
    <lineage>
        <taxon>Eukaryota</taxon>
        <taxon>Fungi</taxon>
        <taxon>Fungi incertae sedis</taxon>
        <taxon>Blastocladiomycota</taxon>
        <taxon>Blastocladiomycetes</taxon>
        <taxon>Blastocladiales</taxon>
        <taxon>Catenariaceae</taxon>
        <taxon>Catenaria</taxon>
    </lineage>
</organism>
<dbReference type="GO" id="GO:0034058">
    <property type="term" value="P:endosomal vesicle fusion"/>
    <property type="evidence" value="ECO:0007669"/>
    <property type="project" value="TreeGrafter"/>
</dbReference>
<dbReference type="GO" id="GO:0016020">
    <property type="term" value="C:membrane"/>
    <property type="evidence" value="ECO:0007669"/>
    <property type="project" value="TreeGrafter"/>
</dbReference>
<feature type="compositionally biased region" description="Acidic residues" evidence="1">
    <location>
        <begin position="391"/>
        <end position="403"/>
    </location>
</feature>
<evidence type="ECO:0000256" key="1">
    <source>
        <dbReference type="SAM" id="MobiDB-lite"/>
    </source>
</evidence>
<protein>
    <submittedName>
        <fullName evidence="4">Vacuolar sorting protein 39 domain 1-domain-containing protein</fullName>
    </submittedName>
</protein>
<evidence type="ECO:0000313" key="5">
    <source>
        <dbReference type="Proteomes" id="UP000193411"/>
    </source>
</evidence>
<dbReference type="Pfam" id="PF10366">
    <property type="entry name" value="Vps39_1"/>
    <property type="match status" value="1"/>
</dbReference>
<reference evidence="4 5" key="1">
    <citation type="submission" date="2016-07" db="EMBL/GenBank/DDBJ databases">
        <title>Pervasive Adenine N6-methylation of Active Genes in Fungi.</title>
        <authorList>
            <consortium name="DOE Joint Genome Institute"/>
            <person name="Mondo S.J."/>
            <person name="Dannebaum R.O."/>
            <person name="Kuo R.C."/>
            <person name="Labutti K."/>
            <person name="Haridas S."/>
            <person name="Kuo A."/>
            <person name="Salamov A."/>
            <person name="Ahrendt S.R."/>
            <person name="Lipzen A."/>
            <person name="Sullivan W."/>
            <person name="Andreopoulos W.B."/>
            <person name="Clum A."/>
            <person name="Lindquist E."/>
            <person name="Daum C."/>
            <person name="Ramamoorthy G.K."/>
            <person name="Gryganskyi A."/>
            <person name="Culley D."/>
            <person name="Magnuson J.K."/>
            <person name="James T.Y."/>
            <person name="O'Malley M.A."/>
            <person name="Stajich J.E."/>
            <person name="Spatafora J.W."/>
            <person name="Visel A."/>
            <person name="Grigoriev I.V."/>
        </authorList>
    </citation>
    <scope>NUCLEOTIDE SEQUENCE [LARGE SCALE GENOMIC DNA]</scope>
    <source>
        <strain evidence="4 5">PL171</strain>
    </source>
</reference>
<evidence type="ECO:0000313" key="4">
    <source>
        <dbReference type="EMBL" id="ORZ33912.1"/>
    </source>
</evidence>
<dbReference type="InterPro" id="IPR019453">
    <property type="entry name" value="VPS39/TGFA1_Znf"/>
</dbReference>
<dbReference type="AlphaFoldDB" id="A0A1Y2HLD6"/>
<dbReference type="Pfam" id="PF10367">
    <property type="entry name" value="zf-Vps39_C"/>
    <property type="match status" value="1"/>
</dbReference>
<evidence type="ECO:0000259" key="3">
    <source>
        <dbReference type="Pfam" id="PF10367"/>
    </source>
</evidence>